<evidence type="ECO:0000313" key="8">
    <source>
        <dbReference type="Proteomes" id="UP000014978"/>
    </source>
</evidence>
<dbReference type="Pfam" id="PF18784">
    <property type="entry name" value="CRM1_repeat_2"/>
    <property type="match status" value="1"/>
</dbReference>
<dbReference type="GO" id="GO:0005049">
    <property type="term" value="F:nuclear export signal receptor activity"/>
    <property type="evidence" value="ECO:0007669"/>
    <property type="project" value="InterPro"/>
</dbReference>
<feature type="domain" description="Importin N-terminal" evidence="6">
    <location>
        <begin position="33"/>
        <end position="99"/>
    </location>
</feature>
<dbReference type="Pfam" id="PF08767">
    <property type="entry name" value="CRM1_C"/>
    <property type="match status" value="1"/>
</dbReference>
<sequence length="1012" mass="119685">MSILNFNEELNVEEFDNKVKDALNPNSNTKRDSEIELVQFKEDPNAYLRIGLILERSKQKESHFFVLQILEEMIKTKWVVFTEEQKNSLKCYIVGEIINRAKDVTSDKFVLKKLNLVLIAILKKDWPHRWPTFINDLITSSQSVSMDVCANSLIILKLFSDDIFIYNSNLTIVRKKSLQERFKIEFSQILQLIISIFEYSRTMNVCDTLIEATFSALKSFIPFVPESYLTQSNIIDYILFYNNSQFSLSVLACLTELFKTEFDDKVRILRIHQEVIDLLRKYFSKFTLSDIKIQYEHINDSEKRFILQITFFLARLYSKKIKFLESEDLVRLKEGLEYLATISMIDDSRIFTEVLEIWYNFVYTLYEEYPYKDNNKILFRQNFSDILKTLAKILTEKMVRPQEVFIVENEFGEIVKEKMVETEQIEFYKKMKKTIFYVAFLQPDFIKNFFLTTLHKQVNENEFTWNNINRICWSIGAISGSFSEEEDSSFFVDVLKDLLALCEFKQLKKDKAVVASNIMYIIGQYHRFLLTNKKFFQTVIKKLYEFMDEKHEGIQDMACDTFLTIAKKCPGEFFVKDFNYPAQEYIYSVLNQTPNLEFYQKRILIEAITMIIQTKENNLNYTNALLNKIHNNFRLINTNDLMQNSKEISNIFKSYTIIYSTIKDSIKNNIFSDTLVLYNTLNEYNNGNTDNTSLILKKNSLLIKSDITEMFCSVIRNTKLTTAYNRNINTSNLLNNYKNPNNNTFNSSEGINLLENVLDLEKLITIIVYDYKNYQDSKILDLLSELIENNYYTNDIFVKDIIEVSIPMIIGSRNTDLTISYFNLLKAITVKRFTTFYNLLINYNTVLDGMVNSLLFGLGCKKDISESAFAAMKILIKNSYDYKNIFFYKKYYFTILENIFDLLLDKDKNYSLEEQCNILHFLIKIIYDTSIQLNDNKNNMEIFKEFVYAYFKEMNLSPEYVELTFNGLLNLDENNLKDFMNDIRIKTTEYTNNDEIEEERLLLEERIRMNKN</sequence>
<reference evidence="8" key="1">
    <citation type="journal article" date="2013" name="PLoS Genet.">
        <title>The genome of Spraguea lophii and the basis of host-microsporidian interactions.</title>
        <authorList>
            <person name="Campbell S.E."/>
            <person name="Williams T.A."/>
            <person name="Yousuf A."/>
            <person name="Soanes D.M."/>
            <person name="Paszkiewicz K.H."/>
            <person name="Williams B.A.P."/>
        </authorList>
    </citation>
    <scope>NUCLEOTIDE SEQUENCE [LARGE SCALE GENOMIC DNA]</scope>
    <source>
        <strain evidence="8">42_110</strain>
    </source>
</reference>
<keyword evidence="3" id="KW-0813">Transport</keyword>
<dbReference type="InterPro" id="IPR013598">
    <property type="entry name" value="Exportin-1/Importin-b-like"/>
</dbReference>
<dbReference type="InterPro" id="IPR041235">
    <property type="entry name" value="Exp1_repeat_2"/>
</dbReference>
<dbReference type="GO" id="GO:0006611">
    <property type="term" value="P:protein export from nucleus"/>
    <property type="evidence" value="ECO:0007669"/>
    <property type="project" value="InterPro"/>
</dbReference>
<evidence type="ECO:0000259" key="6">
    <source>
        <dbReference type="PROSITE" id="PS50166"/>
    </source>
</evidence>
<evidence type="ECO:0000256" key="4">
    <source>
        <dbReference type="ARBA" id="ARBA00022927"/>
    </source>
</evidence>
<organism evidence="7 8">
    <name type="scientific">Spraguea lophii (strain 42_110)</name>
    <name type="common">Microsporidian parasite</name>
    <dbReference type="NCBI Taxonomy" id="1358809"/>
    <lineage>
        <taxon>Eukaryota</taxon>
        <taxon>Fungi</taxon>
        <taxon>Fungi incertae sedis</taxon>
        <taxon>Microsporidia</taxon>
        <taxon>Spragueidae</taxon>
        <taxon>Spraguea</taxon>
    </lineage>
</organism>
<dbReference type="InParanoid" id="S7XUT6"/>
<dbReference type="InterPro" id="IPR014877">
    <property type="entry name" value="XPO1_C_dom"/>
</dbReference>
<dbReference type="SMART" id="SM01102">
    <property type="entry name" value="CRM1_C"/>
    <property type="match status" value="1"/>
</dbReference>
<dbReference type="InterPro" id="IPR016024">
    <property type="entry name" value="ARM-type_fold"/>
</dbReference>
<dbReference type="OMA" id="SINIACC"/>
<dbReference type="InterPro" id="IPR040485">
    <property type="entry name" value="XPO1_repeat_3"/>
</dbReference>
<dbReference type="GO" id="GO:0000056">
    <property type="term" value="P:ribosomal small subunit export from nucleus"/>
    <property type="evidence" value="ECO:0007669"/>
    <property type="project" value="TreeGrafter"/>
</dbReference>
<dbReference type="GO" id="GO:0005737">
    <property type="term" value="C:cytoplasm"/>
    <property type="evidence" value="ECO:0007669"/>
    <property type="project" value="TreeGrafter"/>
</dbReference>
<dbReference type="Gene3D" id="1.25.10.10">
    <property type="entry name" value="Leucine-rich Repeat Variant"/>
    <property type="match status" value="1"/>
</dbReference>
<dbReference type="Proteomes" id="UP000014978">
    <property type="component" value="Unassembled WGS sequence"/>
</dbReference>
<evidence type="ECO:0000256" key="5">
    <source>
        <dbReference type="ARBA" id="ARBA00023242"/>
    </source>
</evidence>
<evidence type="ECO:0000313" key="7">
    <source>
        <dbReference type="EMBL" id="EPR79648.1"/>
    </source>
</evidence>
<comment type="caution">
    <text evidence="7">The sequence shown here is derived from an EMBL/GenBank/DDBJ whole genome shotgun (WGS) entry which is preliminary data.</text>
</comment>
<keyword evidence="4" id="KW-0653">Protein transport</keyword>
<evidence type="ECO:0000256" key="2">
    <source>
        <dbReference type="ARBA" id="ARBA00009466"/>
    </source>
</evidence>
<dbReference type="OrthoDB" id="27218at2759"/>
<dbReference type="EMBL" id="ATCN01000170">
    <property type="protein sequence ID" value="EPR79648.1"/>
    <property type="molecule type" value="Genomic_DNA"/>
</dbReference>
<accession>S7XUT6</accession>
<dbReference type="FunCoup" id="S7XUT6">
    <property type="interactions" value="388"/>
</dbReference>
<name>S7XUT6_SPRLO</name>
<protein>
    <submittedName>
        <fullName evidence="7">Exportin</fullName>
    </submittedName>
</protein>
<gene>
    <name evidence="7" type="ORF">SLOPH_358</name>
</gene>
<dbReference type="Pfam" id="PF18787">
    <property type="entry name" value="CRM1_repeat_3"/>
    <property type="match status" value="1"/>
</dbReference>
<dbReference type="GO" id="GO:0005634">
    <property type="term" value="C:nucleus"/>
    <property type="evidence" value="ECO:0007669"/>
    <property type="project" value="UniProtKB-SubCell"/>
</dbReference>
<proteinExistence type="inferred from homology"/>
<evidence type="ECO:0000256" key="1">
    <source>
        <dbReference type="ARBA" id="ARBA00004123"/>
    </source>
</evidence>
<dbReference type="InterPro" id="IPR001494">
    <property type="entry name" value="Importin-beta_N"/>
</dbReference>
<dbReference type="PROSITE" id="PS50166">
    <property type="entry name" value="IMPORTIN_B_NT"/>
    <property type="match status" value="1"/>
</dbReference>
<dbReference type="Pfam" id="PF08389">
    <property type="entry name" value="Xpo1"/>
    <property type="match status" value="1"/>
</dbReference>
<keyword evidence="8" id="KW-1185">Reference proteome</keyword>
<dbReference type="PANTHER" id="PTHR11223:SF2">
    <property type="entry name" value="EXPORTIN-1"/>
    <property type="match status" value="1"/>
</dbReference>
<dbReference type="HOGENOM" id="CLU_011906_0_0_1"/>
<dbReference type="GO" id="GO:0031267">
    <property type="term" value="F:small GTPase binding"/>
    <property type="evidence" value="ECO:0007669"/>
    <property type="project" value="InterPro"/>
</dbReference>
<evidence type="ECO:0000256" key="3">
    <source>
        <dbReference type="ARBA" id="ARBA00022448"/>
    </source>
</evidence>
<keyword evidence="5" id="KW-0539">Nucleus</keyword>
<comment type="similarity">
    <text evidence="2">Belongs to the exportin family.</text>
</comment>
<dbReference type="VEuPathDB" id="MicrosporidiaDB:SLOPH_358"/>
<dbReference type="GO" id="GO:0000055">
    <property type="term" value="P:ribosomal large subunit export from nucleus"/>
    <property type="evidence" value="ECO:0007669"/>
    <property type="project" value="TreeGrafter"/>
</dbReference>
<dbReference type="PANTHER" id="PTHR11223">
    <property type="entry name" value="EXPORTIN 1/5"/>
    <property type="match status" value="1"/>
</dbReference>
<comment type="subcellular location">
    <subcellularLocation>
        <location evidence="1">Nucleus</location>
    </subcellularLocation>
</comment>
<dbReference type="AlphaFoldDB" id="S7XUT6"/>
<dbReference type="InterPro" id="IPR011989">
    <property type="entry name" value="ARM-like"/>
</dbReference>
<dbReference type="STRING" id="1358809.S7XUT6"/>
<dbReference type="SUPFAM" id="SSF48371">
    <property type="entry name" value="ARM repeat"/>
    <property type="match status" value="1"/>
</dbReference>
<dbReference type="InterPro" id="IPR045065">
    <property type="entry name" value="XPO1/5"/>
</dbReference>